<evidence type="ECO:0000313" key="1">
    <source>
        <dbReference type="EMBL" id="SDJ84793.1"/>
    </source>
</evidence>
<reference evidence="1 2" key="1">
    <citation type="submission" date="2016-10" db="EMBL/GenBank/DDBJ databases">
        <authorList>
            <person name="de Groot N.N."/>
        </authorList>
    </citation>
    <scope>NUCLEOTIDE SEQUENCE [LARGE SCALE GENOMIC DNA]</scope>
    <source>
        <strain evidence="1 2">DSM 25186</strain>
    </source>
</reference>
<name>A0A1G8X2P4_9BACT</name>
<proteinExistence type="predicted"/>
<dbReference type="AlphaFoldDB" id="A0A1G8X2P4"/>
<sequence>MTLYERYLHGETRQVYDEILDLGENAFESDTLAYMDRVFSEMFRRVAHNLKVIRQKLAHLGYQLHRERAATYERPLVEPFPATESLLQTLDEAVRPYGYVPRSLHHFYRAVGGVNLAWDYQRFPTLLWERTDPVQIASLDALVEEVTDDYWEASTREAVAMEERACLELAADVYHKDNVSGGSAYALEITSMPSMDSFFRHEPHETTFVNYLRLSFKACGFPGMQGRQDETYQRFCQKVRPQLLEI</sequence>
<dbReference type="EMBL" id="FNFO01000001">
    <property type="protein sequence ID" value="SDJ84793.1"/>
    <property type="molecule type" value="Genomic_DNA"/>
</dbReference>
<dbReference type="RefSeq" id="WP_089678099.1">
    <property type="nucleotide sequence ID" value="NZ_FNFO01000001.1"/>
</dbReference>
<evidence type="ECO:0000313" key="2">
    <source>
        <dbReference type="Proteomes" id="UP000198510"/>
    </source>
</evidence>
<gene>
    <name evidence="1" type="ORF">SAMN05421823_101248</name>
</gene>
<keyword evidence="2" id="KW-1185">Reference proteome</keyword>
<dbReference type="Proteomes" id="UP000198510">
    <property type="component" value="Unassembled WGS sequence"/>
</dbReference>
<dbReference type="OrthoDB" id="1333924at2"/>
<accession>A0A1G8X2P4</accession>
<protein>
    <submittedName>
        <fullName evidence="1">Uncharacterized protein</fullName>
    </submittedName>
</protein>
<organism evidence="1 2">
    <name type="scientific">Catalinimonas alkaloidigena</name>
    <dbReference type="NCBI Taxonomy" id="1075417"/>
    <lineage>
        <taxon>Bacteria</taxon>
        <taxon>Pseudomonadati</taxon>
        <taxon>Bacteroidota</taxon>
        <taxon>Cytophagia</taxon>
        <taxon>Cytophagales</taxon>
        <taxon>Catalimonadaceae</taxon>
        <taxon>Catalinimonas</taxon>
    </lineage>
</organism>